<accession>B9TQN7</accession>
<proteinExistence type="predicted"/>
<dbReference type="Proteomes" id="UP000008311">
    <property type="component" value="Unassembled WGS sequence"/>
</dbReference>
<reference evidence="2" key="1">
    <citation type="journal article" date="2010" name="Nat. Biotechnol.">
        <title>Draft genome sequence of the oilseed species Ricinus communis.</title>
        <authorList>
            <person name="Chan A.P."/>
            <person name="Crabtree J."/>
            <person name="Zhao Q."/>
            <person name="Lorenzi H."/>
            <person name="Orvis J."/>
            <person name="Puiu D."/>
            <person name="Melake-Berhan A."/>
            <person name="Jones K.M."/>
            <person name="Redman J."/>
            <person name="Chen G."/>
            <person name="Cahoon E.B."/>
            <person name="Gedil M."/>
            <person name="Stanke M."/>
            <person name="Haas B.J."/>
            <person name="Wortman J.R."/>
            <person name="Fraser-Liggett C.M."/>
            <person name="Ravel J."/>
            <person name="Rabinowicz P.D."/>
        </authorList>
    </citation>
    <scope>NUCLEOTIDE SEQUENCE [LARGE SCALE GENOMIC DNA]</scope>
    <source>
        <strain evidence="2">cv. Hale</strain>
    </source>
</reference>
<evidence type="ECO:0000313" key="1">
    <source>
        <dbReference type="EMBL" id="EEF21827.1"/>
    </source>
</evidence>
<dbReference type="AlphaFoldDB" id="B9TQN7"/>
<evidence type="ECO:0000313" key="2">
    <source>
        <dbReference type="Proteomes" id="UP000008311"/>
    </source>
</evidence>
<organism evidence="1 2">
    <name type="scientific">Ricinus communis</name>
    <name type="common">Castor bean</name>
    <dbReference type="NCBI Taxonomy" id="3988"/>
    <lineage>
        <taxon>Eukaryota</taxon>
        <taxon>Viridiplantae</taxon>
        <taxon>Streptophyta</taxon>
        <taxon>Embryophyta</taxon>
        <taxon>Tracheophyta</taxon>
        <taxon>Spermatophyta</taxon>
        <taxon>Magnoliopsida</taxon>
        <taxon>eudicotyledons</taxon>
        <taxon>Gunneridae</taxon>
        <taxon>Pentapetalae</taxon>
        <taxon>rosids</taxon>
        <taxon>fabids</taxon>
        <taxon>Malpighiales</taxon>
        <taxon>Euphorbiaceae</taxon>
        <taxon>Acalyphoideae</taxon>
        <taxon>Acalypheae</taxon>
        <taxon>Ricinus</taxon>
    </lineage>
</organism>
<gene>
    <name evidence="1" type="ORF">RCOM_1972520</name>
</gene>
<dbReference type="EMBL" id="EQ999107">
    <property type="protein sequence ID" value="EEF21827.1"/>
    <property type="molecule type" value="Genomic_DNA"/>
</dbReference>
<feature type="non-terminal residue" evidence="1">
    <location>
        <position position="190"/>
    </location>
</feature>
<dbReference type="InParanoid" id="B9TQN7"/>
<name>B9TQN7_RICCO</name>
<sequence length="190" mass="20983">MTVRQVQPRRRDFPRAQLDAVACIERRVRRDARAALVAEVIAVTLAVDPLCADIGRLAVARHPCEARGHDVLRHEYQFAAGVRAVREVRDHVLQVCTRAPAGSQRGFGIDLEALALRRIEVRVRAPAAVQGRIIKNLVVQAMAEHAGRQRAAVVARRVAQRGAQFEVVRRLRLQDVGAGTVAVLVDVRHA</sequence>
<protein>
    <submittedName>
        <fullName evidence="1">Uncharacterized protein</fullName>
    </submittedName>
</protein>
<keyword evidence="2" id="KW-1185">Reference proteome</keyword>